<dbReference type="CDD" id="cd07730">
    <property type="entry name" value="metallo-hydrolase-like_MBL-fold"/>
    <property type="match status" value="1"/>
</dbReference>
<evidence type="ECO:0000313" key="7">
    <source>
        <dbReference type="Proteomes" id="UP000756346"/>
    </source>
</evidence>
<evidence type="ECO:0000256" key="2">
    <source>
        <dbReference type="ARBA" id="ARBA00022723"/>
    </source>
</evidence>
<dbReference type="GO" id="GO:0016787">
    <property type="term" value="F:hydrolase activity"/>
    <property type="evidence" value="ECO:0007669"/>
    <property type="project" value="UniProtKB-KW"/>
</dbReference>
<dbReference type="GO" id="GO:0046872">
    <property type="term" value="F:metal ion binding"/>
    <property type="evidence" value="ECO:0007669"/>
    <property type="project" value="UniProtKB-KW"/>
</dbReference>
<dbReference type="Proteomes" id="UP000756346">
    <property type="component" value="Unassembled WGS sequence"/>
</dbReference>
<dbReference type="InterPro" id="IPR001279">
    <property type="entry name" value="Metallo-B-lactamas"/>
</dbReference>
<comment type="caution">
    <text evidence="6">The sequence shown here is derived from an EMBL/GenBank/DDBJ whole genome shotgun (WGS) entry which is preliminary data.</text>
</comment>
<name>A0A9P8Y1W3_9PEZI</name>
<proteinExistence type="inferred from homology"/>
<dbReference type="EMBL" id="JAGTJQ010000006">
    <property type="protein sequence ID" value="KAH7028919.1"/>
    <property type="molecule type" value="Genomic_DNA"/>
</dbReference>
<sequence>MEPVQNTAARPPPDLHIPASQSTVEVYIIDTTSFMTGFPAAAFVDPIVPGFEIMNGLSYSYMVRHRSTTDDTKYDTLLFDLGVRKDWENSPEPFVRGIKEAGFGIKVDKDVATILTENGERLEDVGAIIWSHWHFDHTGDPTRFPLTTDLIVGPGFRESVMPGHPTDWESHVDSRAWQGRGLHEVDFDGHSAAPPVINNNNNNLPKTTSPLKLNGEATTVQDEGTGLLLASRPRIQIGQFRAIDFYGDGSFYLLDSPGHAIGHMSALARTTADPPSFILLGGDIAHHAGEYRPSPYMPMPDMIHGIRDPRPNGLAGCCPGKVFMAIHPRNDPQAPFFDPVPGDFWHHDAAEAKESIVKMMDADAHDNIFPVMAHDMTLGGTIELYPKPANDWMAKGWKNKTRWRFLESFNPLVGA</sequence>
<evidence type="ECO:0000256" key="1">
    <source>
        <dbReference type="ARBA" id="ARBA00007749"/>
    </source>
</evidence>
<gene>
    <name evidence="6" type="ORF">B0I36DRAFT_324743</name>
</gene>
<dbReference type="SUPFAM" id="SSF56281">
    <property type="entry name" value="Metallo-hydrolase/oxidoreductase"/>
    <property type="match status" value="1"/>
</dbReference>
<keyword evidence="7" id="KW-1185">Reference proteome</keyword>
<organism evidence="6 7">
    <name type="scientific">Microdochium trichocladiopsis</name>
    <dbReference type="NCBI Taxonomy" id="1682393"/>
    <lineage>
        <taxon>Eukaryota</taxon>
        <taxon>Fungi</taxon>
        <taxon>Dikarya</taxon>
        <taxon>Ascomycota</taxon>
        <taxon>Pezizomycotina</taxon>
        <taxon>Sordariomycetes</taxon>
        <taxon>Xylariomycetidae</taxon>
        <taxon>Xylariales</taxon>
        <taxon>Microdochiaceae</taxon>
        <taxon>Microdochium</taxon>
    </lineage>
</organism>
<reference evidence="6" key="1">
    <citation type="journal article" date="2021" name="Nat. Commun.">
        <title>Genetic determinants of endophytism in the Arabidopsis root mycobiome.</title>
        <authorList>
            <person name="Mesny F."/>
            <person name="Miyauchi S."/>
            <person name="Thiergart T."/>
            <person name="Pickel B."/>
            <person name="Atanasova L."/>
            <person name="Karlsson M."/>
            <person name="Huettel B."/>
            <person name="Barry K.W."/>
            <person name="Haridas S."/>
            <person name="Chen C."/>
            <person name="Bauer D."/>
            <person name="Andreopoulos W."/>
            <person name="Pangilinan J."/>
            <person name="LaButti K."/>
            <person name="Riley R."/>
            <person name="Lipzen A."/>
            <person name="Clum A."/>
            <person name="Drula E."/>
            <person name="Henrissat B."/>
            <person name="Kohler A."/>
            <person name="Grigoriev I.V."/>
            <person name="Martin F.M."/>
            <person name="Hacquard S."/>
        </authorList>
    </citation>
    <scope>NUCLEOTIDE SEQUENCE</scope>
    <source>
        <strain evidence="6">MPI-CAGE-CH-0230</strain>
    </source>
</reference>
<evidence type="ECO:0000256" key="3">
    <source>
        <dbReference type="ARBA" id="ARBA00022801"/>
    </source>
</evidence>
<feature type="domain" description="Metallo-beta-lactamase" evidence="5">
    <location>
        <begin position="109"/>
        <end position="140"/>
    </location>
</feature>
<dbReference type="GeneID" id="70183698"/>
<dbReference type="AlphaFoldDB" id="A0A9P8Y1W3"/>
<dbReference type="OrthoDB" id="10250730at2759"/>
<dbReference type="InterPro" id="IPR036866">
    <property type="entry name" value="RibonucZ/Hydroxyglut_hydro"/>
</dbReference>
<evidence type="ECO:0000256" key="4">
    <source>
        <dbReference type="ARBA" id="ARBA00022833"/>
    </source>
</evidence>
<dbReference type="RefSeq" id="XP_046011207.1">
    <property type="nucleotide sequence ID" value="XM_046154152.1"/>
</dbReference>
<protein>
    <recommendedName>
        <fullName evidence="5">Metallo-beta-lactamase domain-containing protein</fullName>
    </recommendedName>
</protein>
<dbReference type="InterPro" id="IPR051013">
    <property type="entry name" value="MBL_superfamily_lactonases"/>
</dbReference>
<dbReference type="PANTHER" id="PTHR42978">
    <property type="entry name" value="QUORUM-QUENCHING LACTONASE YTNP-RELATED-RELATED"/>
    <property type="match status" value="1"/>
</dbReference>
<evidence type="ECO:0000259" key="5">
    <source>
        <dbReference type="Pfam" id="PF00753"/>
    </source>
</evidence>
<keyword evidence="2" id="KW-0479">Metal-binding</keyword>
<keyword evidence="4" id="KW-0862">Zinc</keyword>
<dbReference type="Pfam" id="PF00753">
    <property type="entry name" value="Lactamase_B"/>
    <property type="match status" value="1"/>
</dbReference>
<accession>A0A9P8Y1W3</accession>
<evidence type="ECO:0000313" key="6">
    <source>
        <dbReference type="EMBL" id="KAH7028919.1"/>
    </source>
</evidence>
<keyword evidence="3" id="KW-0378">Hydrolase</keyword>
<dbReference type="PANTHER" id="PTHR42978:SF5">
    <property type="entry name" value="METALLO-BETA-LACTAMASE DOMAIN-CONTAINING PROTEIN"/>
    <property type="match status" value="1"/>
</dbReference>
<dbReference type="Gene3D" id="3.60.15.10">
    <property type="entry name" value="Ribonuclease Z/Hydroxyacylglutathione hydrolase-like"/>
    <property type="match status" value="2"/>
</dbReference>
<comment type="similarity">
    <text evidence="1">Belongs to the metallo-beta-lactamase superfamily.</text>
</comment>